<comment type="caution">
    <text evidence="3">The sequence shown here is derived from an EMBL/GenBank/DDBJ whole genome shotgun (WGS) entry which is preliminary data.</text>
</comment>
<dbReference type="GO" id="GO:0008270">
    <property type="term" value="F:zinc ion binding"/>
    <property type="evidence" value="ECO:0007669"/>
    <property type="project" value="UniProtKB-KW"/>
</dbReference>
<evidence type="ECO:0000259" key="2">
    <source>
        <dbReference type="PROSITE" id="PS50119"/>
    </source>
</evidence>
<dbReference type="Proteomes" id="UP000692954">
    <property type="component" value="Unassembled WGS sequence"/>
</dbReference>
<evidence type="ECO:0000256" key="1">
    <source>
        <dbReference type="PROSITE-ProRule" id="PRU00024"/>
    </source>
</evidence>
<dbReference type="Pfam" id="PF00643">
    <property type="entry name" value="zf-B_box"/>
    <property type="match status" value="1"/>
</dbReference>
<dbReference type="GO" id="GO:0005778">
    <property type="term" value="C:peroxisomal membrane"/>
    <property type="evidence" value="ECO:0007669"/>
    <property type="project" value="TreeGrafter"/>
</dbReference>
<dbReference type="AlphaFoldDB" id="A0A8S1RKY4"/>
<keyword evidence="4" id="KW-1185">Reference proteome</keyword>
<dbReference type="InterPro" id="IPR053003">
    <property type="entry name" value="TRIM_RBCC_E3_ubiq-ligases"/>
</dbReference>
<dbReference type="GO" id="GO:0006513">
    <property type="term" value="P:protein monoubiquitination"/>
    <property type="evidence" value="ECO:0007669"/>
    <property type="project" value="TreeGrafter"/>
</dbReference>
<dbReference type="InterPro" id="IPR000315">
    <property type="entry name" value="Znf_B-box"/>
</dbReference>
<dbReference type="GO" id="GO:0051865">
    <property type="term" value="P:protein autoubiquitination"/>
    <property type="evidence" value="ECO:0007669"/>
    <property type="project" value="TreeGrafter"/>
</dbReference>
<dbReference type="PROSITE" id="PS50119">
    <property type="entry name" value="ZF_BBOX"/>
    <property type="match status" value="1"/>
</dbReference>
<dbReference type="CDD" id="cd19756">
    <property type="entry name" value="Bbox2"/>
    <property type="match status" value="1"/>
</dbReference>
<keyword evidence="1" id="KW-0479">Metal-binding</keyword>
<sequence length="435" mass="51844">MNNLNQKNCIHHNRELTYFCESCEEPICKLCTTLGPHNYNLHRINSLQEAFKMRVEHIKQEILHNILPKRDEIFAQINRIEYRIQEIKYVKNIIERDCRAEMNGIEDRLSQAESMKQTILQHQIQVIQSDLDEMNDLAIQFFNLTKKNDYLEFLFDSQSLLDRIEFLIAKPYNKGIDEIPDDLPRELTDLRLLLGKMEGQQEMLEILNEIIWRMINERKHEEELSLQILKRHSENEIKEWQKLVEFFTEQLKESEMICYFCNEPLNIQTINKSCKKNKDHTPENFVGYTIEKPTDQQIGTKRHFYGHALLQAKMPKLQEETKKLPSAVIIEGIMSKIKVRMQDKEINLMGIFQEHDNDKNGFVNEIIFNYIMQEHLQLIDEEIENIVMFMDCKSDINYNILFNMLKSTNLIQQMESDLVQKYRPPKSKKRTPSQN</sequence>
<reference evidence="3" key="1">
    <citation type="submission" date="2021-01" db="EMBL/GenBank/DDBJ databases">
        <authorList>
            <consortium name="Genoscope - CEA"/>
            <person name="William W."/>
        </authorList>
    </citation>
    <scope>NUCLEOTIDE SEQUENCE</scope>
</reference>
<dbReference type="PANTHER" id="PTHR36754">
    <property type="entry name" value="E3 UBIQUITIN-PROTEIN LIGASE TRIM37"/>
    <property type="match status" value="1"/>
</dbReference>
<dbReference type="GO" id="GO:0070842">
    <property type="term" value="P:aggresome assembly"/>
    <property type="evidence" value="ECO:0007669"/>
    <property type="project" value="TreeGrafter"/>
</dbReference>
<dbReference type="GO" id="GO:0061630">
    <property type="term" value="F:ubiquitin protein ligase activity"/>
    <property type="evidence" value="ECO:0007669"/>
    <property type="project" value="TreeGrafter"/>
</dbReference>
<dbReference type="GO" id="GO:0005164">
    <property type="term" value="F:tumor necrosis factor receptor binding"/>
    <property type="evidence" value="ECO:0007669"/>
    <property type="project" value="TreeGrafter"/>
</dbReference>
<dbReference type="EMBL" id="CAJJDN010000180">
    <property type="protein sequence ID" value="CAD8127810.1"/>
    <property type="molecule type" value="Genomic_DNA"/>
</dbReference>
<dbReference type="GO" id="GO:0031625">
    <property type="term" value="F:ubiquitin protein ligase binding"/>
    <property type="evidence" value="ECO:0007669"/>
    <property type="project" value="TreeGrafter"/>
</dbReference>
<accession>A0A8S1RKY4</accession>
<evidence type="ECO:0000313" key="4">
    <source>
        <dbReference type="Proteomes" id="UP000692954"/>
    </source>
</evidence>
<evidence type="ECO:0000313" key="3">
    <source>
        <dbReference type="EMBL" id="CAD8127810.1"/>
    </source>
</evidence>
<organism evidence="3 4">
    <name type="scientific">Paramecium sonneborni</name>
    <dbReference type="NCBI Taxonomy" id="65129"/>
    <lineage>
        <taxon>Eukaryota</taxon>
        <taxon>Sar</taxon>
        <taxon>Alveolata</taxon>
        <taxon>Ciliophora</taxon>
        <taxon>Intramacronucleata</taxon>
        <taxon>Oligohymenophorea</taxon>
        <taxon>Peniculida</taxon>
        <taxon>Parameciidae</taxon>
        <taxon>Paramecium</taxon>
    </lineage>
</organism>
<gene>
    <name evidence="3" type="ORF">PSON_ATCC_30995.1.T1800031</name>
</gene>
<keyword evidence="1" id="KW-0862">Zinc</keyword>
<name>A0A8S1RKY4_9CILI</name>
<dbReference type="GO" id="GO:0016235">
    <property type="term" value="C:aggresome"/>
    <property type="evidence" value="ECO:0007669"/>
    <property type="project" value="TreeGrafter"/>
</dbReference>
<proteinExistence type="predicted"/>
<feature type="domain" description="B box-type" evidence="2">
    <location>
        <begin position="4"/>
        <end position="47"/>
    </location>
</feature>
<dbReference type="OrthoDB" id="342730at2759"/>
<dbReference type="PANTHER" id="PTHR36754:SF2">
    <property type="entry name" value="E3 UBIQUITIN-PROTEIN LIGASE TRIM37"/>
    <property type="match status" value="1"/>
</dbReference>
<keyword evidence="1" id="KW-0863">Zinc-finger</keyword>
<protein>
    <recommendedName>
        <fullName evidence="2">B box-type domain-containing protein</fullName>
    </recommendedName>
</protein>